<organism evidence="1">
    <name type="scientific">marine sediment metagenome</name>
    <dbReference type="NCBI Taxonomy" id="412755"/>
    <lineage>
        <taxon>unclassified sequences</taxon>
        <taxon>metagenomes</taxon>
        <taxon>ecological metagenomes</taxon>
    </lineage>
</organism>
<sequence>RGADLVVTALADAKRAAAAIDRYLREKKSAAA</sequence>
<evidence type="ECO:0000313" key="1">
    <source>
        <dbReference type="EMBL" id="KKK61075.1"/>
    </source>
</evidence>
<name>A0A0F8XJ10_9ZZZZ</name>
<accession>A0A0F8XJ10</accession>
<dbReference type="InterPro" id="IPR036188">
    <property type="entry name" value="FAD/NAD-bd_sf"/>
</dbReference>
<dbReference type="Gene3D" id="3.50.50.60">
    <property type="entry name" value="FAD/NAD(P)-binding domain"/>
    <property type="match status" value="1"/>
</dbReference>
<feature type="non-terminal residue" evidence="1">
    <location>
        <position position="1"/>
    </location>
</feature>
<proteinExistence type="predicted"/>
<dbReference type="EMBL" id="LAZR01062655">
    <property type="protein sequence ID" value="KKK61075.1"/>
    <property type="molecule type" value="Genomic_DNA"/>
</dbReference>
<dbReference type="AlphaFoldDB" id="A0A0F8XJ10"/>
<protein>
    <submittedName>
        <fullName evidence="1">Uncharacterized protein</fullName>
    </submittedName>
</protein>
<gene>
    <name evidence="1" type="ORF">LCGC14_3017950</name>
</gene>
<comment type="caution">
    <text evidence="1">The sequence shown here is derived from an EMBL/GenBank/DDBJ whole genome shotgun (WGS) entry which is preliminary data.</text>
</comment>
<reference evidence="1" key="1">
    <citation type="journal article" date="2015" name="Nature">
        <title>Complex archaea that bridge the gap between prokaryotes and eukaryotes.</title>
        <authorList>
            <person name="Spang A."/>
            <person name="Saw J.H."/>
            <person name="Jorgensen S.L."/>
            <person name="Zaremba-Niedzwiedzka K."/>
            <person name="Martijn J."/>
            <person name="Lind A.E."/>
            <person name="van Eijk R."/>
            <person name="Schleper C."/>
            <person name="Guy L."/>
            <person name="Ettema T.J."/>
        </authorList>
    </citation>
    <scope>NUCLEOTIDE SEQUENCE</scope>
</reference>